<keyword evidence="2" id="KW-1185">Reference proteome</keyword>
<reference evidence="1 2" key="1">
    <citation type="submission" date="2022-09" db="EMBL/GenBank/DDBJ databases">
        <title>The outer-membrane cytochrome OmcA is essential for infection of Shewanella oneidensis by a zebrafish-associated bacteriophage.</title>
        <authorList>
            <person name="Grenfell A.W."/>
            <person name="Intile P."/>
            <person name="Mcfarlane J."/>
            <person name="Leung D."/>
            <person name="Abdalla K."/>
            <person name="Wold M."/>
            <person name="Kees E."/>
            <person name="Gralnick J."/>
        </authorList>
    </citation>
    <scope>NUCLEOTIDE SEQUENCE [LARGE SCALE GENOMIC DNA]</scope>
    <source>
        <strain evidence="1 2">NF-5</strain>
    </source>
</reference>
<evidence type="ECO:0000313" key="2">
    <source>
        <dbReference type="Proteomes" id="UP001159075"/>
    </source>
</evidence>
<dbReference type="EMBL" id="JAOTLW010000013">
    <property type="protein sequence ID" value="MDI5832535.1"/>
    <property type="molecule type" value="Genomic_DNA"/>
</dbReference>
<name>A0ABT6UDI3_9GAMM</name>
<gene>
    <name evidence="1" type="ORF">ODY93_13230</name>
</gene>
<comment type="caution">
    <text evidence="1">The sequence shown here is derived from an EMBL/GenBank/DDBJ whole genome shotgun (WGS) entry which is preliminary data.</text>
</comment>
<organism evidence="1 2">
    <name type="scientific">Shewanella xiamenensis</name>
    <dbReference type="NCBI Taxonomy" id="332186"/>
    <lineage>
        <taxon>Bacteria</taxon>
        <taxon>Pseudomonadati</taxon>
        <taxon>Pseudomonadota</taxon>
        <taxon>Gammaproteobacteria</taxon>
        <taxon>Alteromonadales</taxon>
        <taxon>Shewanellaceae</taxon>
        <taxon>Shewanella</taxon>
    </lineage>
</organism>
<protein>
    <submittedName>
        <fullName evidence="1">Uncharacterized protein</fullName>
    </submittedName>
</protein>
<dbReference type="RefSeq" id="WP_282679500.1">
    <property type="nucleotide sequence ID" value="NZ_CP106875.1"/>
</dbReference>
<sequence>MSNHIVGNLFLSVAKMARMSNKQLAEIANNKKYRESTRQNARVTLTDCQAN</sequence>
<accession>A0ABT6UDI3</accession>
<proteinExistence type="predicted"/>
<evidence type="ECO:0000313" key="1">
    <source>
        <dbReference type="EMBL" id="MDI5832535.1"/>
    </source>
</evidence>
<dbReference type="Proteomes" id="UP001159075">
    <property type="component" value="Unassembled WGS sequence"/>
</dbReference>